<proteinExistence type="predicted"/>
<protein>
    <recommendedName>
        <fullName evidence="3">EGF-like domain-containing protein</fullName>
    </recommendedName>
</protein>
<name>A0A7S0RNA7_9CHLO</name>
<dbReference type="EMBL" id="HBFA01032023">
    <property type="protein sequence ID" value="CAD8682865.1"/>
    <property type="molecule type" value="Transcribed_RNA"/>
</dbReference>
<accession>A0A7S0RNA7</accession>
<reference evidence="2" key="1">
    <citation type="submission" date="2021-01" db="EMBL/GenBank/DDBJ databases">
        <authorList>
            <person name="Corre E."/>
            <person name="Pelletier E."/>
            <person name="Niang G."/>
            <person name="Scheremetjew M."/>
            <person name="Finn R."/>
            <person name="Kale V."/>
            <person name="Holt S."/>
            <person name="Cochrane G."/>
            <person name="Meng A."/>
            <person name="Brown T."/>
            <person name="Cohen L."/>
        </authorList>
    </citation>
    <scope>NUCLEOTIDE SEQUENCE</scope>
    <source>
        <strain evidence="2">CCMP722</strain>
    </source>
</reference>
<evidence type="ECO:0000313" key="2">
    <source>
        <dbReference type="EMBL" id="CAD8682865.1"/>
    </source>
</evidence>
<keyword evidence="1" id="KW-0732">Signal</keyword>
<dbReference type="AlphaFoldDB" id="A0A7S0RNA7"/>
<evidence type="ECO:0000256" key="1">
    <source>
        <dbReference type="SAM" id="SignalP"/>
    </source>
</evidence>
<feature type="signal peptide" evidence="1">
    <location>
        <begin position="1"/>
        <end position="20"/>
    </location>
</feature>
<feature type="chain" id="PRO_5030722260" description="EGF-like domain-containing protein" evidence="1">
    <location>
        <begin position="21"/>
        <end position="205"/>
    </location>
</feature>
<evidence type="ECO:0008006" key="3">
    <source>
        <dbReference type="Google" id="ProtNLM"/>
    </source>
</evidence>
<organism evidence="2">
    <name type="scientific">Pyramimonas obovata</name>
    <dbReference type="NCBI Taxonomy" id="1411642"/>
    <lineage>
        <taxon>Eukaryota</taxon>
        <taxon>Viridiplantae</taxon>
        <taxon>Chlorophyta</taxon>
        <taxon>Pyramimonadophyceae</taxon>
        <taxon>Pyramimonadales</taxon>
        <taxon>Pyramimonadaceae</taxon>
        <taxon>Pyramimonas</taxon>
        <taxon>Pyramimonas incertae sedis</taxon>
    </lineage>
</organism>
<sequence>MTRLLLAVALLLGTATLGQAAKCAQYGIHSTADCARHCGSTPFSAAVSDGVAACSCGSFQCGNDDEPTKDHNCADYGIKTQHDCGLYCRGAYSVATSGDKISCACSDTHWKCSGKMGHDPKPAPKPANPSCKDLGIKDSSDCSKKCGGAFSYSSSSGKQACSCSSGGFSCTTPAQESSGSSFWPFGKGWPFDFDFSSWKLPRLMK</sequence>
<gene>
    <name evidence="2" type="ORF">POBO1169_LOCUS16131</name>
</gene>